<evidence type="ECO:0000313" key="2">
    <source>
        <dbReference type="Proteomes" id="UP001163823"/>
    </source>
</evidence>
<dbReference type="Pfam" id="PF05056">
    <property type="entry name" value="DUF674"/>
    <property type="match status" value="1"/>
</dbReference>
<evidence type="ECO:0000313" key="1">
    <source>
        <dbReference type="EMBL" id="KAJ7950205.1"/>
    </source>
</evidence>
<dbReference type="PANTHER" id="PTHR33103:SF93">
    <property type="entry name" value="DUF674 FAMILY PROTEIN"/>
    <property type="match status" value="1"/>
</dbReference>
<accession>A0AAD7PCX4</accession>
<organism evidence="1 2">
    <name type="scientific">Quillaja saponaria</name>
    <name type="common">Soap bark tree</name>
    <dbReference type="NCBI Taxonomy" id="32244"/>
    <lineage>
        <taxon>Eukaryota</taxon>
        <taxon>Viridiplantae</taxon>
        <taxon>Streptophyta</taxon>
        <taxon>Embryophyta</taxon>
        <taxon>Tracheophyta</taxon>
        <taxon>Spermatophyta</taxon>
        <taxon>Magnoliopsida</taxon>
        <taxon>eudicotyledons</taxon>
        <taxon>Gunneridae</taxon>
        <taxon>Pentapetalae</taxon>
        <taxon>rosids</taxon>
        <taxon>fabids</taxon>
        <taxon>Fabales</taxon>
        <taxon>Quillajaceae</taxon>
        <taxon>Quillaja</taxon>
    </lineage>
</organism>
<dbReference type="KEGG" id="qsa:O6P43_026424"/>
<reference evidence="1" key="1">
    <citation type="journal article" date="2023" name="Science">
        <title>Elucidation of the pathway for biosynthesis of saponin adjuvants from the soapbark tree.</title>
        <authorList>
            <person name="Reed J."/>
            <person name="Orme A."/>
            <person name="El-Demerdash A."/>
            <person name="Owen C."/>
            <person name="Martin L.B.B."/>
            <person name="Misra R.C."/>
            <person name="Kikuchi S."/>
            <person name="Rejzek M."/>
            <person name="Martin A.C."/>
            <person name="Harkess A."/>
            <person name="Leebens-Mack J."/>
            <person name="Louveau T."/>
            <person name="Stephenson M.J."/>
            <person name="Osbourn A."/>
        </authorList>
    </citation>
    <scope>NUCLEOTIDE SEQUENCE</scope>
    <source>
        <strain evidence="1">S10</strain>
    </source>
</reference>
<dbReference type="PANTHER" id="PTHR33103">
    <property type="entry name" value="OS01G0153900 PROTEIN"/>
    <property type="match status" value="1"/>
</dbReference>
<dbReference type="AlphaFoldDB" id="A0AAD7PCX4"/>
<proteinExistence type="predicted"/>
<protein>
    <submittedName>
        <fullName evidence="1">DUF674 family protein</fullName>
    </submittedName>
</protein>
<dbReference type="InterPro" id="IPR007750">
    <property type="entry name" value="DUF674"/>
</dbReference>
<dbReference type="Proteomes" id="UP001163823">
    <property type="component" value="Chromosome 11"/>
</dbReference>
<comment type="caution">
    <text evidence="1">The sequence shown here is derived from an EMBL/GenBank/DDBJ whole genome shotgun (WGS) entry which is preliminary data.</text>
</comment>
<sequence>MASRQDQTLPLKLFIDKEKQCVVMAEARREFVDILFSFLTLPMGTIIRLVSKQQSAQQPLPGINNLYQSVNKLGTVDLRSEFCKRMLLFPRNPCETLCTKTKIVVDDTEPTKYSLCSNDHCSRNRNGGEKLVSFFLDARCSCGKLMDRDVDELENKNVNEEKNGDGVFVKGAAMFLISDDLEIMPNSLGNSVTLLVKHDYRDFNQLKEVSLNVGLKEILDILKHALISNSTLTDVFLKKAATKVECLDSHLTKLEPKVTSNDKKIDIKVIVSKSKTKILYADASEEFVDFLFSFLTIPLGSVIKLLGGNSFLGCLDNLYKSVENLMNSSWCTESGSMLLNLGVASKYSCQSQLLNIHEENPPQLYYGIVMDRNSMWGWSGKISKTDDALEETEPLTLIDPRCPPGQAVAYVGFMKKPALFVVDDDLQVTPLSSTSSISFLKKLSISLEDFEEQVVGIGEKEALNLLRASLTSNSVLSFSLADILKRVRCADAGACNVCVFSSSDKHNYLSLFSLLFHTKSIGQMNS</sequence>
<keyword evidence="2" id="KW-1185">Reference proteome</keyword>
<name>A0AAD7PCX4_QUISA</name>
<gene>
    <name evidence="1" type="ORF">O6P43_026424</name>
</gene>
<dbReference type="EMBL" id="JARAOO010000011">
    <property type="protein sequence ID" value="KAJ7950205.1"/>
    <property type="molecule type" value="Genomic_DNA"/>
</dbReference>